<feature type="compositionally biased region" description="Polar residues" evidence="1">
    <location>
        <begin position="169"/>
        <end position="180"/>
    </location>
</feature>
<keyword evidence="3" id="KW-1185">Reference proteome</keyword>
<sequence>MTSARRSERLERRELLYAVVRESMTGAGMLSSSYKFKVLSLDSRGRQYLIMMDMAARNVSDPARLAGIETHIAKIAKTRHDLLVTAVYWRVNEHVSSSLSHTQDDHVRTLPTPRRFEPLQPSEVAAFKQALASVPAPAKLSAPGEIMKSSRRNPQPSRFADTEIDERQSPLSGTQYGELN</sequence>
<dbReference type="EMBL" id="CP132507">
    <property type="protein sequence ID" value="WNO05452.1"/>
    <property type="molecule type" value="Genomic_DNA"/>
</dbReference>
<reference evidence="2 3" key="1">
    <citation type="submission" date="2023-08" db="EMBL/GenBank/DDBJ databases">
        <title>Rhodoferax potami sp. nov. and Rhodoferax mekongensis sp. nov., isolated from the Mekong River in Thailand.</title>
        <authorList>
            <person name="Kitikhun S."/>
            <person name="Charoenyingcharoen P."/>
            <person name="Siriarchawattana P."/>
            <person name="Likhitrattanapisal S."/>
            <person name="Nilsakha T."/>
            <person name="Chanpet A."/>
            <person name="Rattanawaree P."/>
            <person name="Ingsriswang S."/>
        </authorList>
    </citation>
    <scope>NUCLEOTIDE SEQUENCE [LARGE SCALE GENOMIC DNA]</scope>
    <source>
        <strain evidence="2 3">TBRC 17307</strain>
    </source>
</reference>
<organism evidence="2 3">
    <name type="scientific">Rhodoferax mekongensis</name>
    <dbReference type="NCBI Taxonomy" id="3068341"/>
    <lineage>
        <taxon>Bacteria</taxon>
        <taxon>Pseudomonadati</taxon>
        <taxon>Pseudomonadota</taxon>
        <taxon>Betaproteobacteria</taxon>
        <taxon>Burkholderiales</taxon>
        <taxon>Comamonadaceae</taxon>
        <taxon>Rhodoferax</taxon>
    </lineage>
</organism>
<protein>
    <submittedName>
        <fullName evidence="2">Uncharacterized protein</fullName>
    </submittedName>
</protein>
<dbReference type="RefSeq" id="WP_087495816.1">
    <property type="nucleotide sequence ID" value="NZ_CP132507.1"/>
</dbReference>
<feature type="region of interest" description="Disordered" evidence="1">
    <location>
        <begin position="138"/>
        <end position="180"/>
    </location>
</feature>
<evidence type="ECO:0000313" key="2">
    <source>
        <dbReference type="EMBL" id="WNO05452.1"/>
    </source>
</evidence>
<name>A0ABZ0B0P2_9BURK</name>
<evidence type="ECO:0000313" key="3">
    <source>
        <dbReference type="Proteomes" id="UP001302257"/>
    </source>
</evidence>
<dbReference type="Proteomes" id="UP001302257">
    <property type="component" value="Chromosome"/>
</dbReference>
<accession>A0ABZ0B0P2</accession>
<gene>
    <name evidence="2" type="ORF">RAN89_03200</name>
</gene>
<evidence type="ECO:0000256" key="1">
    <source>
        <dbReference type="SAM" id="MobiDB-lite"/>
    </source>
</evidence>
<proteinExistence type="predicted"/>